<protein>
    <recommendedName>
        <fullName evidence="7">Endolytic murein transglycosylase</fullName>
        <ecNumber evidence="7">4.2.2.29</ecNumber>
    </recommendedName>
    <alternativeName>
        <fullName evidence="7">Peptidoglycan lytic transglycosylase</fullName>
    </alternativeName>
    <alternativeName>
        <fullName evidence="7">Peptidoglycan polymerization terminase</fullName>
    </alternativeName>
</protein>
<name>A0A1F4NS15_UNCK3</name>
<evidence type="ECO:0000256" key="2">
    <source>
        <dbReference type="ARBA" id="ARBA00022692"/>
    </source>
</evidence>
<keyword evidence="3 7" id="KW-1133">Transmembrane helix</keyword>
<keyword evidence="2 7" id="KW-0812">Transmembrane</keyword>
<keyword evidence="1 7" id="KW-1003">Cell membrane</keyword>
<keyword evidence="4 7" id="KW-0472">Membrane</keyword>
<dbReference type="PANTHER" id="PTHR30518">
    <property type="entry name" value="ENDOLYTIC MUREIN TRANSGLYCOSYLASE"/>
    <property type="match status" value="1"/>
</dbReference>
<comment type="catalytic activity">
    <reaction evidence="7">
        <text>a peptidoglycan chain = a peptidoglycan chain with N-acetyl-1,6-anhydromuramyl-[peptide] at the reducing end + a peptidoglycan chain with N-acetylglucosamine at the non-reducing end.</text>
        <dbReference type="EC" id="4.2.2.29"/>
    </reaction>
</comment>
<dbReference type="Pfam" id="PF02618">
    <property type="entry name" value="YceG"/>
    <property type="match status" value="1"/>
</dbReference>
<evidence type="ECO:0000256" key="5">
    <source>
        <dbReference type="ARBA" id="ARBA00023239"/>
    </source>
</evidence>
<accession>A0A1F4NS15</accession>
<dbReference type="GO" id="GO:0071555">
    <property type="term" value="P:cell wall organization"/>
    <property type="evidence" value="ECO:0007669"/>
    <property type="project" value="UniProtKB-KW"/>
</dbReference>
<sequence>MKLKLWAVLATIGGAIAAAVLIFYFLALAPVGAGEVRNFTVQSGETISSIAKHLEEEHLIRSPWGFKFYLKLTGKIIVQPGIYQLSPAYGTARVANVIASGDTANITVTIPEGYTLEQIAELLASKGVTSKEEFIKEASDFPPDYDFSKYRPLGHSLEGFLFPDTYRLIKGDALAAVRVMLDNFGVKFRNDIKDELGDRDLHPILIVASMVEREAKTQTDREQIAAVLWNRLDAGMRLDVDATVRYITGNWEDPIAREDLASDSPYNTRRFAGLPPGPICNPGLASIKAALNPPTSSYYYYLTDFEGITHYAETLDEHNQNKLKYLL</sequence>
<proteinExistence type="inferred from homology"/>
<evidence type="ECO:0000256" key="7">
    <source>
        <dbReference type="HAMAP-Rule" id="MF_02065"/>
    </source>
</evidence>
<dbReference type="PANTHER" id="PTHR30518:SF2">
    <property type="entry name" value="ENDOLYTIC MUREIN TRANSGLYCOSYLASE"/>
    <property type="match status" value="1"/>
</dbReference>
<comment type="subcellular location">
    <subcellularLocation>
        <location evidence="7">Cell membrane</location>
        <topology evidence="7">Single-pass membrane protein</topology>
    </subcellularLocation>
</comment>
<evidence type="ECO:0000313" key="8">
    <source>
        <dbReference type="EMBL" id="OGB74231.1"/>
    </source>
</evidence>
<organism evidence="8 9">
    <name type="scientific">candidate division Kazan bacterium RBG_13_50_9</name>
    <dbReference type="NCBI Taxonomy" id="1798535"/>
    <lineage>
        <taxon>Bacteria</taxon>
        <taxon>Bacteria division Kazan-3B-28</taxon>
    </lineage>
</organism>
<dbReference type="InterPro" id="IPR003770">
    <property type="entry name" value="MLTG-like"/>
</dbReference>
<comment type="function">
    <text evidence="7">Functions as a peptidoglycan terminase that cleaves nascent peptidoglycan strands endolytically to terminate their elongation.</text>
</comment>
<dbReference type="Gene3D" id="3.30.1490.480">
    <property type="entry name" value="Endolytic murein transglycosylase"/>
    <property type="match status" value="2"/>
</dbReference>
<evidence type="ECO:0000256" key="4">
    <source>
        <dbReference type="ARBA" id="ARBA00023136"/>
    </source>
</evidence>
<evidence type="ECO:0000256" key="1">
    <source>
        <dbReference type="ARBA" id="ARBA00022475"/>
    </source>
</evidence>
<dbReference type="Proteomes" id="UP000176651">
    <property type="component" value="Unassembled WGS sequence"/>
</dbReference>
<dbReference type="EC" id="4.2.2.29" evidence="7"/>
<dbReference type="GO" id="GO:0005886">
    <property type="term" value="C:plasma membrane"/>
    <property type="evidence" value="ECO:0007669"/>
    <property type="project" value="UniProtKB-SubCell"/>
</dbReference>
<comment type="similarity">
    <text evidence="7">Belongs to the transglycosylase MltG family.</text>
</comment>
<dbReference type="GO" id="GO:0008932">
    <property type="term" value="F:lytic endotransglycosylase activity"/>
    <property type="evidence" value="ECO:0007669"/>
    <property type="project" value="UniProtKB-UniRule"/>
</dbReference>
<feature type="transmembrane region" description="Helical" evidence="7">
    <location>
        <begin position="6"/>
        <end position="27"/>
    </location>
</feature>
<reference evidence="8 9" key="1">
    <citation type="journal article" date="2016" name="Nat. Commun.">
        <title>Thousands of microbial genomes shed light on interconnected biogeochemical processes in an aquifer system.</title>
        <authorList>
            <person name="Anantharaman K."/>
            <person name="Brown C.T."/>
            <person name="Hug L.A."/>
            <person name="Sharon I."/>
            <person name="Castelle C.J."/>
            <person name="Probst A.J."/>
            <person name="Thomas B.C."/>
            <person name="Singh A."/>
            <person name="Wilkins M.J."/>
            <person name="Karaoz U."/>
            <person name="Brodie E.L."/>
            <person name="Williams K.H."/>
            <person name="Hubbard S.S."/>
            <person name="Banfield J.F."/>
        </authorList>
    </citation>
    <scope>NUCLEOTIDE SEQUENCE [LARGE SCALE GENOMIC DNA]</scope>
</reference>
<dbReference type="AlphaFoldDB" id="A0A1F4NS15"/>
<keyword evidence="5 7" id="KW-0456">Lyase</keyword>
<dbReference type="HAMAP" id="MF_02065">
    <property type="entry name" value="MltG"/>
    <property type="match status" value="1"/>
</dbReference>
<comment type="caution">
    <text evidence="8">The sequence shown here is derived from an EMBL/GenBank/DDBJ whole genome shotgun (WGS) entry which is preliminary data.</text>
</comment>
<dbReference type="STRING" id="1798535.A2V68_00480"/>
<gene>
    <name evidence="7" type="primary">mltG</name>
    <name evidence="8" type="ORF">A2V68_00480</name>
</gene>
<dbReference type="NCBIfam" id="TIGR00247">
    <property type="entry name" value="endolytic transglycosylase MltG"/>
    <property type="match status" value="1"/>
</dbReference>
<dbReference type="GO" id="GO:0009252">
    <property type="term" value="P:peptidoglycan biosynthetic process"/>
    <property type="evidence" value="ECO:0007669"/>
    <property type="project" value="UniProtKB-UniRule"/>
</dbReference>
<feature type="site" description="Important for catalytic activity" evidence="7">
    <location>
        <position position="214"/>
    </location>
</feature>
<evidence type="ECO:0000256" key="6">
    <source>
        <dbReference type="ARBA" id="ARBA00023316"/>
    </source>
</evidence>
<keyword evidence="6 7" id="KW-0961">Cell wall biogenesis/degradation</keyword>
<evidence type="ECO:0000313" key="9">
    <source>
        <dbReference type="Proteomes" id="UP000176651"/>
    </source>
</evidence>
<dbReference type="CDD" id="cd08010">
    <property type="entry name" value="MltG_like"/>
    <property type="match status" value="1"/>
</dbReference>
<dbReference type="EMBL" id="META01000003">
    <property type="protein sequence ID" value="OGB74231.1"/>
    <property type="molecule type" value="Genomic_DNA"/>
</dbReference>
<evidence type="ECO:0000256" key="3">
    <source>
        <dbReference type="ARBA" id="ARBA00022989"/>
    </source>
</evidence>